<comment type="caution">
    <text evidence="10">The sequence shown here is derived from an EMBL/GenBank/DDBJ whole genome shotgun (WGS) entry which is preliminary data.</text>
</comment>
<dbReference type="Proteomes" id="UP001146793">
    <property type="component" value="Unassembled WGS sequence"/>
</dbReference>
<evidence type="ECO:0000259" key="8">
    <source>
        <dbReference type="PROSITE" id="PS51293"/>
    </source>
</evidence>
<dbReference type="InterPro" id="IPR041983">
    <property type="entry name" value="ADA2-like_ZZ"/>
</dbReference>
<dbReference type="InterPro" id="IPR009057">
    <property type="entry name" value="Homeodomain-like_sf"/>
</dbReference>
<evidence type="ECO:0000256" key="2">
    <source>
        <dbReference type="ARBA" id="ARBA00022771"/>
    </source>
</evidence>
<dbReference type="Pfam" id="PF22941">
    <property type="entry name" value="TADA2A-like_3rd"/>
    <property type="match status" value="1"/>
</dbReference>
<name>A0AAV7Z530_9EUKA</name>
<organism evidence="10 11">
    <name type="scientific">Anaeramoeba flamelloides</name>
    <dbReference type="NCBI Taxonomy" id="1746091"/>
    <lineage>
        <taxon>Eukaryota</taxon>
        <taxon>Metamonada</taxon>
        <taxon>Anaeramoebidae</taxon>
        <taxon>Anaeramoeba</taxon>
    </lineage>
</organism>
<evidence type="ECO:0000259" key="9">
    <source>
        <dbReference type="PROSITE" id="PS51294"/>
    </source>
</evidence>
<dbReference type="InterPro" id="IPR055141">
    <property type="entry name" value="TADA2A_B-like_dom"/>
</dbReference>
<keyword evidence="3" id="KW-0862">Zinc</keyword>
<evidence type="ECO:0000259" key="6">
    <source>
        <dbReference type="PROSITE" id="PS50090"/>
    </source>
</evidence>
<feature type="domain" description="ZZ-type" evidence="7">
    <location>
        <begin position="4"/>
        <end position="60"/>
    </location>
</feature>
<gene>
    <name evidence="10" type="ORF">M0812_19279</name>
</gene>
<feature type="domain" description="HTH myb-type" evidence="9">
    <location>
        <begin position="67"/>
        <end position="114"/>
    </location>
</feature>
<evidence type="ECO:0000256" key="1">
    <source>
        <dbReference type="ARBA" id="ARBA00022723"/>
    </source>
</evidence>
<dbReference type="GO" id="GO:0003682">
    <property type="term" value="F:chromatin binding"/>
    <property type="evidence" value="ECO:0007669"/>
    <property type="project" value="TreeGrafter"/>
</dbReference>
<dbReference type="CDD" id="cd00167">
    <property type="entry name" value="SANT"/>
    <property type="match status" value="1"/>
</dbReference>
<dbReference type="AlphaFoldDB" id="A0AAV7Z530"/>
<dbReference type="InterPro" id="IPR017884">
    <property type="entry name" value="SANT_dom"/>
</dbReference>
<dbReference type="EMBL" id="JANTQA010000036">
    <property type="protein sequence ID" value="KAJ3437206.1"/>
    <property type="molecule type" value="Genomic_DNA"/>
</dbReference>
<dbReference type="InterPro" id="IPR017930">
    <property type="entry name" value="Myb_dom"/>
</dbReference>
<feature type="region of interest" description="Disordered" evidence="5">
    <location>
        <begin position="297"/>
        <end position="332"/>
    </location>
</feature>
<dbReference type="PANTHER" id="PTHR12374">
    <property type="entry name" value="TRANSCRIPTIONAL ADAPTOR 2 ADA2 -RELATED"/>
    <property type="match status" value="1"/>
</dbReference>
<dbReference type="PROSITE" id="PS51294">
    <property type="entry name" value="HTH_MYB"/>
    <property type="match status" value="1"/>
</dbReference>
<dbReference type="SMART" id="SM00717">
    <property type="entry name" value="SANT"/>
    <property type="match status" value="1"/>
</dbReference>
<dbReference type="SUPFAM" id="SSF57850">
    <property type="entry name" value="RING/U-box"/>
    <property type="match status" value="1"/>
</dbReference>
<evidence type="ECO:0000256" key="4">
    <source>
        <dbReference type="PROSITE-ProRule" id="PRU00228"/>
    </source>
</evidence>
<sequence length="455" mass="53426">MNKSHQFYCNYCSSNITNSTIIICACCEDVLLCTDCFSKGVEFGCHKKAHGYKVVVCDQQSVFQEDWSVEEETRLFEAIDQLGFQNWKDISFLVGSKSGCECKLHYEKVFLNSPNYEQLKPKLLPPHKNTNTTNNQNKFNRRRRNRKRMLKKRNRNQNGIFPSPGNELHSDPQENSKFKIYTDKKKTTISEKLGYIAKRNEFEIESNNDCEEMLDQMGIIDNTLSWDLKNEVLKGYNQKLEEREKKKQFVISMGLIYPLRSKQQKQNPLKQIQVNTNTKPNTTKTTPNINIETNTNKNILGKKKRRIRRKRKRKRRTKEQKQIKTSSKQKRQFQKRMRVFAKCFDKRSDYESSCGSLYQEYKLQSEIKLLLQLQNNISTLPQSQISMKPNKRSSARKLVEMNSPQALNSKAKSESLNNKKQIQNKMKLVETGHSPRSDIISPILYREDQILFEKN</sequence>
<feature type="domain" description="Myb-like" evidence="6">
    <location>
        <begin position="59"/>
        <end position="110"/>
    </location>
</feature>
<accession>A0AAV7Z530</accession>
<evidence type="ECO:0000256" key="5">
    <source>
        <dbReference type="SAM" id="MobiDB-lite"/>
    </source>
</evidence>
<dbReference type="Pfam" id="PF00249">
    <property type="entry name" value="Myb_DNA-binding"/>
    <property type="match status" value="1"/>
</dbReference>
<dbReference type="PROSITE" id="PS51257">
    <property type="entry name" value="PROKAR_LIPOPROTEIN"/>
    <property type="match status" value="1"/>
</dbReference>
<keyword evidence="2 4" id="KW-0863">Zinc-finger</keyword>
<evidence type="ECO:0000313" key="11">
    <source>
        <dbReference type="Proteomes" id="UP001146793"/>
    </source>
</evidence>
<feature type="compositionally biased region" description="Basic residues" evidence="5">
    <location>
        <begin position="139"/>
        <end position="155"/>
    </location>
</feature>
<protein>
    <submittedName>
        <fullName evidence="10">Transcriptional adapter 2-alpha</fullName>
    </submittedName>
</protein>
<feature type="region of interest" description="Disordered" evidence="5">
    <location>
        <begin position="121"/>
        <end position="174"/>
    </location>
</feature>
<dbReference type="PROSITE" id="PS50135">
    <property type="entry name" value="ZF_ZZ_2"/>
    <property type="match status" value="1"/>
</dbReference>
<feature type="compositionally biased region" description="Basic residues" evidence="5">
    <location>
        <begin position="300"/>
        <end position="318"/>
    </location>
</feature>
<dbReference type="PROSITE" id="PS50090">
    <property type="entry name" value="MYB_LIKE"/>
    <property type="match status" value="1"/>
</dbReference>
<dbReference type="InterPro" id="IPR000433">
    <property type="entry name" value="Znf_ZZ"/>
</dbReference>
<dbReference type="Pfam" id="PF25299">
    <property type="entry name" value="ZZ_ADA2"/>
    <property type="match status" value="1"/>
</dbReference>
<evidence type="ECO:0000259" key="7">
    <source>
        <dbReference type="PROSITE" id="PS50135"/>
    </source>
</evidence>
<dbReference type="CDD" id="cd02335">
    <property type="entry name" value="ZZ_ADA2"/>
    <property type="match status" value="1"/>
</dbReference>
<dbReference type="GO" id="GO:0006338">
    <property type="term" value="P:chromatin remodeling"/>
    <property type="evidence" value="ECO:0007669"/>
    <property type="project" value="TreeGrafter"/>
</dbReference>
<feature type="domain" description="SANT" evidence="8">
    <location>
        <begin position="62"/>
        <end position="114"/>
    </location>
</feature>
<dbReference type="PANTHER" id="PTHR12374:SF20">
    <property type="entry name" value="TRANSCRIPTIONAL ADAPTER 2-ALPHA"/>
    <property type="match status" value="1"/>
</dbReference>
<dbReference type="PROSITE" id="PS51293">
    <property type="entry name" value="SANT"/>
    <property type="match status" value="1"/>
</dbReference>
<dbReference type="InterPro" id="IPR001005">
    <property type="entry name" value="SANT/Myb"/>
</dbReference>
<dbReference type="GO" id="GO:0006357">
    <property type="term" value="P:regulation of transcription by RNA polymerase II"/>
    <property type="evidence" value="ECO:0007669"/>
    <property type="project" value="TreeGrafter"/>
</dbReference>
<dbReference type="GO" id="GO:0005634">
    <property type="term" value="C:nucleus"/>
    <property type="evidence" value="ECO:0007669"/>
    <property type="project" value="TreeGrafter"/>
</dbReference>
<proteinExistence type="predicted"/>
<dbReference type="GO" id="GO:0003713">
    <property type="term" value="F:transcription coactivator activity"/>
    <property type="evidence" value="ECO:0007669"/>
    <property type="project" value="TreeGrafter"/>
</dbReference>
<dbReference type="GO" id="GO:0008270">
    <property type="term" value="F:zinc ion binding"/>
    <property type="evidence" value="ECO:0007669"/>
    <property type="project" value="UniProtKB-KW"/>
</dbReference>
<reference evidence="10" key="1">
    <citation type="submission" date="2022-08" db="EMBL/GenBank/DDBJ databases">
        <title>Novel sulphate-reducing endosymbionts in the free-living metamonad Anaeramoeba.</title>
        <authorList>
            <person name="Jerlstrom-Hultqvist J."/>
            <person name="Cepicka I."/>
            <person name="Gallot-Lavallee L."/>
            <person name="Salas-Leiva D."/>
            <person name="Curtis B.A."/>
            <person name="Zahonova K."/>
            <person name="Pipaliya S."/>
            <person name="Dacks J."/>
            <person name="Roger A.J."/>
        </authorList>
    </citation>
    <scope>NUCLEOTIDE SEQUENCE</scope>
    <source>
        <strain evidence="10">Busselton2</strain>
    </source>
</reference>
<feature type="compositionally biased region" description="Low complexity" evidence="5">
    <location>
        <begin position="128"/>
        <end position="138"/>
    </location>
</feature>
<keyword evidence="1" id="KW-0479">Metal-binding</keyword>
<dbReference type="Gene3D" id="1.10.10.60">
    <property type="entry name" value="Homeodomain-like"/>
    <property type="match status" value="1"/>
</dbReference>
<evidence type="ECO:0000313" key="10">
    <source>
        <dbReference type="EMBL" id="KAJ3437206.1"/>
    </source>
</evidence>
<evidence type="ECO:0000256" key="3">
    <source>
        <dbReference type="ARBA" id="ARBA00022833"/>
    </source>
</evidence>
<dbReference type="SUPFAM" id="SSF46689">
    <property type="entry name" value="Homeodomain-like"/>
    <property type="match status" value="1"/>
</dbReference>